<dbReference type="EMBL" id="JABBKX010000006">
    <property type="protein sequence ID" value="NMJ43139.1"/>
    <property type="molecule type" value="Genomic_DNA"/>
</dbReference>
<name>A0A848EHP0_9PROT</name>
<evidence type="ECO:0000256" key="3">
    <source>
        <dbReference type="ARBA" id="ARBA00023125"/>
    </source>
</evidence>
<accession>A0A848EHP0</accession>
<proteinExistence type="inferred from homology"/>
<keyword evidence="3 6" id="KW-0238">DNA-binding</keyword>
<dbReference type="Pfam" id="PF00589">
    <property type="entry name" value="Phage_integrase"/>
    <property type="match status" value="1"/>
</dbReference>
<dbReference type="Proteomes" id="UP000548582">
    <property type="component" value="Unassembled WGS sequence"/>
</dbReference>
<dbReference type="InterPro" id="IPR013762">
    <property type="entry name" value="Integrase-like_cat_sf"/>
</dbReference>
<evidence type="ECO:0000256" key="4">
    <source>
        <dbReference type="ARBA" id="ARBA00023172"/>
    </source>
</evidence>
<dbReference type="GO" id="GO:0015074">
    <property type="term" value="P:DNA integration"/>
    <property type="evidence" value="ECO:0007669"/>
    <property type="project" value="UniProtKB-KW"/>
</dbReference>
<protein>
    <submittedName>
        <fullName evidence="6">Integrase arm-type DNA-binding domain-containing protein</fullName>
    </submittedName>
</protein>
<dbReference type="GO" id="GO:0003677">
    <property type="term" value="F:DNA binding"/>
    <property type="evidence" value="ECO:0007669"/>
    <property type="project" value="UniProtKB-KW"/>
</dbReference>
<dbReference type="PROSITE" id="PS51898">
    <property type="entry name" value="TYR_RECOMBINASE"/>
    <property type="match status" value="1"/>
</dbReference>
<dbReference type="InterPro" id="IPR002104">
    <property type="entry name" value="Integrase_catalytic"/>
</dbReference>
<evidence type="ECO:0000256" key="1">
    <source>
        <dbReference type="ARBA" id="ARBA00008857"/>
    </source>
</evidence>
<keyword evidence="4" id="KW-0233">DNA recombination</keyword>
<gene>
    <name evidence="6" type="ORF">GWK16_17965</name>
</gene>
<sequence>MGKLTAKQVAATTTPCVIGDGDGLWFQVGGPTQRSWIMRYTSPVTRKTREFGLGSYPAVSLAQAREARDAARALIREGRDPIDERKARALPVDVTRGMTFRAAMEATIKARTPSWTDPKAPDTWRNSLSRHAASLLDKHCCEITTADVHAVLEPIWSTMAPTAKHIRERIETILDYAAMMDGWADDKPNPARWKGRLSVLLPKIGAVHTPAHHASLPHADAPAFVADLRQREGAGARALELTILTGQRTGAIMAAKWADFDLTATVWNCPAEDMKAKEAHTVPLTPAMLRVLEAMKPLRRQDQGDWVFPGQGKAGHISNGAMTAVLKRMGRSALTVHGFRSTIRDWAAEETDHMAEVAEAVLDHVLPGGATRAAYQRGDLLTKRRRLHEDWEKYLGA</sequence>
<dbReference type="SUPFAM" id="SSF56349">
    <property type="entry name" value="DNA breaking-rejoining enzymes"/>
    <property type="match status" value="1"/>
</dbReference>
<dbReference type="Gene3D" id="1.10.150.130">
    <property type="match status" value="1"/>
</dbReference>
<evidence type="ECO:0000313" key="7">
    <source>
        <dbReference type="Proteomes" id="UP000548582"/>
    </source>
</evidence>
<dbReference type="Pfam" id="PF13356">
    <property type="entry name" value="Arm-DNA-bind_3"/>
    <property type="match status" value="1"/>
</dbReference>
<keyword evidence="7" id="KW-1185">Reference proteome</keyword>
<dbReference type="Pfam" id="PF22022">
    <property type="entry name" value="Phage_int_M"/>
    <property type="match status" value="1"/>
</dbReference>
<dbReference type="InterPro" id="IPR011010">
    <property type="entry name" value="DNA_brk_join_enz"/>
</dbReference>
<dbReference type="Gene3D" id="1.10.443.10">
    <property type="entry name" value="Intergrase catalytic core"/>
    <property type="match status" value="1"/>
</dbReference>
<dbReference type="InterPro" id="IPR010998">
    <property type="entry name" value="Integrase_recombinase_N"/>
</dbReference>
<dbReference type="Gene3D" id="3.30.160.390">
    <property type="entry name" value="Integrase, DNA-binding domain"/>
    <property type="match status" value="1"/>
</dbReference>
<feature type="domain" description="Tyr recombinase" evidence="5">
    <location>
        <begin position="211"/>
        <end position="388"/>
    </location>
</feature>
<dbReference type="CDD" id="cd00801">
    <property type="entry name" value="INT_P4_C"/>
    <property type="match status" value="1"/>
</dbReference>
<dbReference type="PANTHER" id="PTHR30629">
    <property type="entry name" value="PROPHAGE INTEGRASE"/>
    <property type="match status" value="1"/>
</dbReference>
<evidence type="ECO:0000256" key="2">
    <source>
        <dbReference type="ARBA" id="ARBA00022908"/>
    </source>
</evidence>
<evidence type="ECO:0000259" key="5">
    <source>
        <dbReference type="PROSITE" id="PS51898"/>
    </source>
</evidence>
<dbReference type="InterPro" id="IPR050808">
    <property type="entry name" value="Phage_Integrase"/>
</dbReference>
<dbReference type="AlphaFoldDB" id="A0A848EHP0"/>
<reference evidence="6 7" key="1">
    <citation type="submission" date="2020-03" db="EMBL/GenBank/DDBJ databases">
        <authorList>
            <person name="Sun Q."/>
        </authorList>
    </citation>
    <scope>NUCLEOTIDE SEQUENCE [LARGE SCALE GENOMIC DNA]</scope>
    <source>
        <strain evidence="6 7">JC162</strain>
    </source>
</reference>
<comment type="similarity">
    <text evidence="1">Belongs to the 'phage' integrase family.</text>
</comment>
<evidence type="ECO:0000313" key="6">
    <source>
        <dbReference type="EMBL" id="NMJ43139.1"/>
    </source>
</evidence>
<comment type="caution">
    <text evidence="6">The sequence shown here is derived from an EMBL/GenBank/DDBJ whole genome shotgun (WGS) entry which is preliminary data.</text>
</comment>
<dbReference type="InterPro" id="IPR025166">
    <property type="entry name" value="Integrase_DNA_bind_dom"/>
</dbReference>
<organism evidence="6 7">
    <name type="scientific">Neoroseomonas marina</name>
    <dbReference type="NCBI Taxonomy" id="1232220"/>
    <lineage>
        <taxon>Bacteria</taxon>
        <taxon>Pseudomonadati</taxon>
        <taxon>Pseudomonadota</taxon>
        <taxon>Alphaproteobacteria</taxon>
        <taxon>Acetobacterales</taxon>
        <taxon>Acetobacteraceae</taxon>
        <taxon>Neoroseomonas</taxon>
    </lineage>
</organism>
<dbReference type="InterPro" id="IPR038488">
    <property type="entry name" value="Integrase_DNA-bd_sf"/>
</dbReference>
<dbReference type="RefSeq" id="WP_170055346.1">
    <property type="nucleotide sequence ID" value="NZ_JABBKX010000006.1"/>
</dbReference>
<dbReference type="GO" id="GO:0006310">
    <property type="term" value="P:DNA recombination"/>
    <property type="evidence" value="ECO:0007669"/>
    <property type="project" value="UniProtKB-KW"/>
</dbReference>
<keyword evidence="2" id="KW-0229">DNA integration</keyword>
<dbReference type="InterPro" id="IPR053876">
    <property type="entry name" value="Phage_int_M"/>
</dbReference>
<dbReference type="PANTHER" id="PTHR30629:SF2">
    <property type="entry name" value="PROPHAGE INTEGRASE INTS-RELATED"/>
    <property type="match status" value="1"/>
</dbReference>